<dbReference type="EMBL" id="MCAQ01000003">
    <property type="protein sequence ID" value="RKF40288.1"/>
    <property type="molecule type" value="Genomic_DNA"/>
</dbReference>
<protein>
    <recommendedName>
        <fullName evidence="3">Signal transduction histidine kinase internal region domain-containing protein</fullName>
    </recommendedName>
</protein>
<gene>
    <name evidence="1" type="ORF">BCY89_23725</name>
</gene>
<sequence>MSGIINRFLGKKSVRNEELLVLADRLSFRNSQLDSFLIGHFIQRDKIDPVDYFAFQEQLLKLHVDRFEAMQVELNLLNQYLQLAERFLPAGFSVKWENKLQSQDEIMLPPLILFPVVQHAVENGYNTMSSHPVRIRLSGSSKLIMLEVSYRVNHYLESQFSSTLIRDFRQRLDYLFPEKHNLLMNSNSNTSRITLTIQL</sequence>
<dbReference type="RefSeq" id="WP_120333354.1">
    <property type="nucleotide sequence ID" value="NZ_CP070350.1"/>
</dbReference>
<accession>A0A420G572</accession>
<evidence type="ECO:0000313" key="1">
    <source>
        <dbReference type="EMBL" id="RKF40288.1"/>
    </source>
</evidence>
<comment type="caution">
    <text evidence="1">The sequence shown here is derived from an EMBL/GenBank/DDBJ whole genome shotgun (WGS) entry which is preliminary data.</text>
</comment>
<evidence type="ECO:0008006" key="3">
    <source>
        <dbReference type="Google" id="ProtNLM"/>
    </source>
</evidence>
<evidence type="ECO:0000313" key="2">
    <source>
        <dbReference type="Proteomes" id="UP000286402"/>
    </source>
</evidence>
<reference evidence="1 2" key="1">
    <citation type="submission" date="2016-07" db="EMBL/GenBank/DDBJ databases">
        <title>Genome analysis of Sphingobacterium siyangense T12B17.</title>
        <authorList>
            <person name="Xu D."/>
            <person name="Su Y."/>
            <person name="Zheng S."/>
        </authorList>
    </citation>
    <scope>NUCLEOTIDE SEQUENCE [LARGE SCALE GENOMIC DNA]</scope>
    <source>
        <strain evidence="1 2">T12B17</strain>
    </source>
</reference>
<name>A0A420G572_9SPHI</name>
<dbReference type="AlphaFoldDB" id="A0A420G572"/>
<proteinExistence type="predicted"/>
<keyword evidence="2" id="KW-1185">Reference proteome</keyword>
<organism evidence="1 2">
    <name type="scientific">Sphingobacterium siyangense</name>
    <dbReference type="NCBI Taxonomy" id="459529"/>
    <lineage>
        <taxon>Bacteria</taxon>
        <taxon>Pseudomonadati</taxon>
        <taxon>Bacteroidota</taxon>
        <taxon>Sphingobacteriia</taxon>
        <taxon>Sphingobacteriales</taxon>
        <taxon>Sphingobacteriaceae</taxon>
        <taxon>Sphingobacterium</taxon>
    </lineage>
</organism>
<dbReference type="Proteomes" id="UP000286402">
    <property type="component" value="Unassembled WGS sequence"/>
</dbReference>